<keyword evidence="1" id="KW-0963">Cytoplasm</keyword>
<keyword evidence="7" id="KW-1185">Reference proteome</keyword>
<dbReference type="EMBL" id="BAABEY010000026">
    <property type="protein sequence ID" value="GAA4442163.1"/>
    <property type="molecule type" value="Genomic_DNA"/>
</dbReference>
<dbReference type="Pfam" id="PF05971">
    <property type="entry name" value="Methyltransf_10"/>
    <property type="match status" value="1"/>
</dbReference>
<dbReference type="InterPro" id="IPR029063">
    <property type="entry name" value="SAM-dependent_MTases_sf"/>
</dbReference>
<dbReference type="Proteomes" id="UP001501508">
    <property type="component" value="Unassembled WGS sequence"/>
</dbReference>
<dbReference type="InterPro" id="IPR016909">
    <property type="entry name" value="rRNA_lsu_MeTfrase_F"/>
</dbReference>
<keyword evidence="2" id="KW-0698">rRNA processing</keyword>
<protein>
    <submittedName>
        <fullName evidence="6">23S rRNA (Adenine(1618)-N(6))-methyltransferase RlmF</fullName>
    </submittedName>
</protein>
<keyword evidence="5" id="KW-0949">S-adenosyl-L-methionine</keyword>
<proteinExistence type="predicted"/>
<dbReference type="PANTHER" id="PTHR13393">
    <property type="entry name" value="SAM-DEPENDENT METHYLTRANSFERASE"/>
    <property type="match status" value="1"/>
</dbReference>
<keyword evidence="3" id="KW-0489">Methyltransferase</keyword>
<dbReference type="InterPro" id="IPR010286">
    <property type="entry name" value="METTL16/RlmF"/>
</dbReference>
<organism evidence="6 7">
    <name type="scientific">Ravibacter arvi</name>
    <dbReference type="NCBI Taxonomy" id="2051041"/>
    <lineage>
        <taxon>Bacteria</taxon>
        <taxon>Pseudomonadati</taxon>
        <taxon>Bacteroidota</taxon>
        <taxon>Cytophagia</taxon>
        <taxon>Cytophagales</taxon>
        <taxon>Spirosomataceae</taxon>
        <taxon>Ravibacter</taxon>
    </lineage>
</organism>
<evidence type="ECO:0000313" key="6">
    <source>
        <dbReference type="EMBL" id="GAA4442163.1"/>
    </source>
</evidence>
<dbReference type="PIRSF" id="PIRSF029038">
    <property type="entry name" value="Mtase_YbiN_prd"/>
    <property type="match status" value="1"/>
</dbReference>
<dbReference type="NCBIfam" id="NF008725">
    <property type="entry name" value="PRK11727.1"/>
    <property type="match status" value="1"/>
</dbReference>
<name>A0ABP8M349_9BACT</name>
<sequence>MFHDANAVRLLNKALLLSEYAITYWDIPAGQLCPPIPGRADYVHYLADLIAADGATKDKNILDVGVGCSLIYPILGAAIYGWSFVGSDVADEALTNARKIVEQNALLRSRVTLRLQRDQSLVLKNIIQTTDYFDAVMCNPPFFKSKEEANAQSNRKLVNLGLQNGKGQRNFGGRSNELWYPGGELRFVSTMIKESTLFKEQVGWFTSLISNKDNLHPLQKLLKKNAAEEIEVVKMQQGNKQSRFLAWKFA</sequence>
<evidence type="ECO:0000256" key="1">
    <source>
        <dbReference type="ARBA" id="ARBA00022490"/>
    </source>
</evidence>
<reference evidence="7" key="1">
    <citation type="journal article" date="2019" name="Int. J. Syst. Evol. Microbiol.">
        <title>The Global Catalogue of Microorganisms (GCM) 10K type strain sequencing project: providing services to taxonomists for standard genome sequencing and annotation.</title>
        <authorList>
            <consortium name="The Broad Institute Genomics Platform"/>
            <consortium name="The Broad Institute Genome Sequencing Center for Infectious Disease"/>
            <person name="Wu L."/>
            <person name="Ma J."/>
        </authorList>
    </citation>
    <scope>NUCLEOTIDE SEQUENCE [LARGE SCALE GENOMIC DNA]</scope>
    <source>
        <strain evidence="7">JCM 31920</strain>
    </source>
</reference>
<dbReference type="PANTHER" id="PTHR13393:SF0">
    <property type="entry name" value="RNA N6-ADENOSINE-METHYLTRANSFERASE METTL16"/>
    <property type="match status" value="1"/>
</dbReference>
<evidence type="ECO:0000313" key="7">
    <source>
        <dbReference type="Proteomes" id="UP001501508"/>
    </source>
</evidence>
<keyword evidence="4" id="KW-0808">Transferase</keyword>
<gene>
    <name evidence="6" type="primary">rlmF</name>
    <name evidence="6" type="ORF">GCM10023091_28450</name>
</gene>
<evidence type="ECO:0000256" key="5">
    <source>
        <dbReference type="ARBA" id="ARBA00022691"/>
    </source>
</evidence>
<dbReference type="Gene3D" id="3.40.50.150">
    <property type="entry name" value="Vaccinia Virus protein VP39"/>
    <property type="match status" value="1"/>
</dbReference>
<evidence type="ECO:0000256" key="3">
    <source>
        <dbReference type="ARBA" id="ARBA00022603"/>
    </source>
</evidence>
<comment type="caution">
    <text evidence="6">The sequence shown here is derived from an EMBL/GenBank/DDBJ whole genome shotgun (WGS) entry which is preliminary data.</text>
</comment>
<dbReference type="SUPFAM" id="SSF53335">
    <property type="entry name" value="S-adenosyl-L-methionine-dependent methyltransferases"/>
    <property type="match status" value="1"/>
</dbReference>
<evidence type="ECO:0000256" key="4">
    <source>
        <dbReference type="ARBA" id="ARBA00022679"/>
    </source>
</evidence>
<dbReference type="CDD" id="cd02440">
    <property type="entry name" value="AdoMet_MTases"/>
    <property type="match status" value="1"/>
</dbReference>
<accession>A0ABP8M349</accession>
<evidence type="ECO:0000256" key="2">
    <source>
        <dbReference type="ARBA" id="ARBA00022552"/>
    </source>
</evidence>